<dbReference type="PROSITE" id="PS51347">
    <property type="entry name" value="PHOSPHOTRIESTERASE_2"/>
    <property type="match status" value="1"/>
</dbReference>
<dbReference type="EMBL" id="JAGGKT010000005">
    <property type="protein sequence ID" value="MBP1932134.1"/>
    <property type="molecule type" value="Genomic_DNA"/>
</dbReference>
<dbReference type="Proteomes" id="UP001519343">
    <property type="component" value="Unassembled WGS sequence"/>
</dbReference>
<evidence type="ECO:0000313" key="4">
    <source>
        <dbReference type="EMBL" id="MBP1932134.1"/>
    </source>
</evidence>
<organism evidence="4 5">
    <name type="scientific">Ammoniphilus resinae</name>
    <dbReference type="NCBI Taxonomy" id="861532"/>
    <lineage>
        <taxon>Bacteria</taxon>
        <taxon>Bacillati</taxon>
        <taxon>Bacillota</taxon>
        <taxon>Bacilli</taxon>
        <taxon>Bacillales</taxon>
        <taxon>Paenibacillaceae</taxon>
        <taxon>Aneurinibacillus group</taxon>
        <taxon>Ammoniphilus</taxon>
    </lineage>
</organism>
<dbReference type="InterPro" id="IPR032466">
    <property type="entry name" value="Metal_Hydrolase"/>
</dbReference>
<dbReference type="RefSeq" id="WP_209810198.1">
    <property type="nucleotide sequence ID" value="NZ_JAGGKT010000005.1"/>
</dbReference>
<dbReference type="PANTHER" id="PTHR10819:SF3">
    <property type="entry name" value="PHOSPHOTRIESTERASE-RELATED PROTEIN"/>
    <property type="match status" value="1"/>
</dbReference>
<evidence type="ECO:0000256" key="2">
    <source>
        <dbReference type="ARBA" id="ARBA00022801"/>
    </source>
</evidence>
<dbReference type="PANTHER" id="PTHR10819">
    <property type="entry name" value="PHOSPHOTRIESTERASE-RELATED"/>
    <property type="match status" value="1"/>
</dbReference>
<accession>A0ABS4GPD1</accession>
<keyword evidence="5" id="KW-1185">Reference proteome</keyword>
<dbReference type="Pfam" id="PF02126">
    <property type="entry name" value="PTE"/>
    <property type="match status" value="1"/>
</dbReference>
<name>A0ABS4GPD1_9BACL</name>
<evidence type="ECO:0000256" key="3">
    <source>
        <dbReference type="PROSITE-ProRule" id="PRU00679"/>
    </source>
</evidence>
<keyword evidence="1" id="KW-0479">Metal-binding</keyword>
<evidence type="ECO:0000313" key="5">
    <source>
        <dbReference type="Proteomes" id="UP001519343"/>
    </source>
</evidence>
<gene>
    <name evidence="4" type="ORF">J2Z37_002135</name>
</gene>
<dbReference type="Gene3D" id="3.20.20.140">
    <property type="entry name" value="Metal-dependent hydrolases"/>
    <property type="match status" value="1"/>
</dbReference>
<keyword evidence="2" id="KW-0378">Hydrolase</keyword>
<protein>
    <submittedName>
        <fullName evidence="4">Phosphotriesterase-related protein</fullName>
    </submittedName>
</protein>
<dbReference type="PIRSF" id="PIRSF016839">
    <property type="entry name" value="PhP"/>
    <property type="match status" value="1"/>
</dbReference>
<comment type="caution">
    <text evidence="4">The sequence shown here is derived from an EMBL/GenBank/DDBJ whole genome shotgun (WGS) entry which is preliminary data.</text>
</comment>
<comment type="similarity">
    <text evidence="3">Belongs to the metallo-dependent hydrolases superfamily. Phosphotriesterase family.</text>
</comment>
<dbReference type="SUPFAM" id="SSF51556">
    <property type="entry name" value="Metallo-dependent hydrolases"/>
    <property type="match status" value="1"/>
</dbReference>
<feature type="modified residue" description="N6-carboxylysine" evidence="3">
    <location>
        <position position="139"/>
    </location>
</feature>
<reference evidence="4 5" key="1">
    <citation type="submission" date="2021-03" db="EMBL/GenBank/DDBJ databases">
        <title>Genomic Encyclopedia of Type Strains, Phase IV (KMG-IV): sequencing the most valuable type-strain genomes for metagenomic binning, comparative biology and taxonomic classification.</title>
        <authorList>
            <person name="Goeker M."/>
        </authorList>
    </citation>
    <scope>NUCLEOTIDE SEQUENCE [LARGE SCALE GENOMIC DNA]</scope>
    <source>
        <strain evidence="4 5">DSM 24738</strain>
    </source>
</reference>
<evidence type="ECO:0000256" key="1">
    <source>
        <dbReference type="ARBA" id="ARBA00022723"/>
    </source>
</evidence>
<dbReference type="InterPro" id="IPR001559">
    <property type="entry name" value="Phosphotriesterase"/>
</dbReference>
<proteinExistence type="inferred from homology"/>
<sequence>MKKIRTVTGEIEISQLKYVLMHEHLKIGYAGWHLDPFSPKYIKEEVLKRAVDLLSELKSHGVNCIVDPCPMELGRDPEFMAEVSQLSGVYIVCSTGFDLEERGNLLAIRRLSTEQILEIYLKEVEDGIGETGIRPGIIKAATGYNVITDYEEKCLTAASMAAAQSGLSIITHTEKGTMGLEQVRLFNQFGVASDKCLIGHCCANHDLSYHVGIMEKGAYVGFDRFGNNFFAKDEMRIGTLTGLIHMGYSNQLMISCDSVCHYMGRMPFPKDSIKNWNPLYIFNGVIPSLREKGVTMEQINTILSDNPKRYFS</sequence>